<keyword evidence="2" id="KW-1185">Reference proteome</keyword>
<name>T5LTD4_9BURK</name>
<gene>
    <name evidence="1" type="ORF">OFAG_02140</name>
</gene>
<dbReference type="Proteomes" id="UP000003973">
    <property type="component" value="Unassembled WGS sequence"/>
</dbReference>
<organism evidence="1 2">
    <name type="scientific">Oxalobacter paraformigenes</name>
    <dbReference type="NCBI Taxonomy" id="556268"/>
    <lineage>
        <taxon>Bacteria</taxon>
        <taxon>Pseudomonadati</taxon>
        <taxon>Pseudomonadota</taxon>
        <taxon>Betaproteobacteria</taxon>
        <taxon>Burkholderiales</taxon>
        <taxon>Oxalobacteraceae</taxon>
        <taxon>Oxalobacter</taxon>
    </lineage>
</organism>
<accession>T5LTD4</accession>
<sequence length="50" mass="5613">MNKLFTKVQNGLLSRFSSNRTGIYPEKALNQYGLTLVISGSHEQKRKTSA</sequence>
<comment type="caution">
    <text evidence="1">The sequence shown here is derived from an EMBL/GenBank/DDBJ whole genome shotgun (WGS) entry which is preliminary data.</text>
</comment>
<proteinExistence type="predicted"/>
<reference evidence="1" key="1">
    <citation type="submission" date="2011-10" db="EMBL/GenBank/DDBJ databases">
        <title>The Genome Sequence of Oxalobacter formigenes HOxBLS.</title>
        <authorList>
            <consortium name="The Broad Institute Genome Sequencing Platform"/>
            <person name="Earl A."/>
            <person name="Ward D."/>
            <person name="Feldgarden M."/>
            <person name="Gevers D."/>
            <person name="Allison M.J."/>
            <person name="Humphrey S."/>
            <person name="Young S.K."/>
            <person name="Zeng Q."/>
            <person name="Gargeya S."/>
            <person name="Fitzgerald M."/>
            <person name="Haas B."/>
            <person name="Abouelleil A."/>
            <person name="Alvarado L."/>
            <person name="Arachchi H.M."/>
            <person name="Berlin A."/>
            <person name="Brown A."/>
            <person name="Chapman S.B."/>
            <person name="Chen Z."/>
            <person name="Dunbar C."/>
            <person name="Freedman E."/>
            <person name="Gearin G."/>
            <person name="Goldberg J."/>
            <person name="Griggs A."/>
            <person name="Gujja S."/>
            <person name="Heiman D."/>
            <person name="Howarth C."/>
            <person name="Larson L."/>
            <person name="Lui A."/>
            <person name="MacDonald P.J.P."/>
            <person name="Montmayeur A."/>
            <person name="Murphy C."/>
            <person name="Neiman D."/>
            <person name="Pearson M."/>
            <person name="Priest M."/>
            <person name="Roberts A."/>
            <person name="Saif S."/>
            <person name="Shea T."/>
            <person name="Shenoy N."/>
            <person name="Sisk P."/>
            <person name="Stolte C."/>
            <person name="Sykes S."/>
            <person name="Wortman J."/>
            <person name="Nusbaum C."/>
            <person name="Birren B."/>
        </authorList>
    </citation>
    <scope>NUCLEOTIDE SEQUENCE [LARGE SCALE GENOMIC DNA]</scope>
    <source>
        <strain evidence="1">HOxBLS</strain>
    </source>
</reference>
<protein>
    <submittedName>
        <fullName evidence="1">Uncharacterized protein</fullName>
    </submittedName>
</protein>
<evidence type="ECO:0000313" key="1">
    <source>
        <dbReference type="EMBL" id="EQM95309.1"/>
    </source>
</evidence>
<evidence type="ECO:0000313" key="2">
    <source>
        <dbReference type="Proteomes" id="UP000003973"/>
    </source>
</evidence>
<dbReference type="AlphaFoldDB" id="T5LTD4"/>
<dbReference type="EMBL" id="ACDP02000006">
    <property type="protein sequence ID" value="EQM95309.1"/>
    <property type="molecule type" value="Genomic_DNA"/>
</dbReference>
<dbReference type="HOGENOM" id="CLU_3120634_0_0_4"/>